<organism evidence="3 4">
    <name type="scientific">Candidatus Desulfosporosinus infrequens</name>
    <dbReference type="NCBI Taxonomy" id="2043169"/>
    <lineage>
        <taxon>Bacteria</taxon>
        <taxon>Bacillati</taxon>
        <taxon>Bacillota</taxon>
        <taxon>Clostridia</taxon>
        <taxon>Eubacteriales</taxon>
        <taxon>Desulfitobacteriaceae</taxon>
        <taxon>Desulfosporosinus</taxon>
    </lineage>
</organism>
<dbReference type="InterPro" id="IPR038109">
    <property type="entry name" value="DNA_bind_recomb_sf"/>
</dbReference>
<dbReference type="Pfam" id="PF13408">
    <property type="entry name" value="Zn_ribbon_recom"/>
    <property type="match status" value="1"/>
</dbReference>
<name>A0A2U3LLS0_9FIRM</name>
<dbReference type="InterPro" id="IPR025827">
    <property type="entry name" value="Zn_ribbon_recom_dom"/>
</dbReference>
<proteinExistence type="predicted"/>
<dbReference type="GO" id="GO:0003677">
    <property type="term" value="F:DNA binding"/>
    <property type="evidence" value="ECO:0007669"/>
    <property type="project" value="InterPro"/>
</dbReference>
<feature type="coiled-coil region" evidence="1">
    <location>
        <begin position="243"/>
        <end position="308"/>
    </location>
</feature>
<dbReference type="PROSITE" id="PS51737">
    <property type="entry name" value="RECOMBINASE_DNA_BIND"/>
    <property type="match status" value="1"/>
</dbReference>
<keyword evidence="1" id="KW-0175">Coiled coil</keyword>
<dbReference type="EMBL" id="OMOF01000578">
    <property type="protein sequence ID" value="SPF52877.1"/>
    <property type="molecule type" value="Genomic_DNA"/>
</dbReference>
<evidence type="ECO:0000259" key="2">
    <source>
        <dbReference type="PROSITE" id="PS51737"/>
    </source>
</evidence>
<protein>
    <submittedName>
        <fullName evidence="3">Site-specific DNA recombinase</fullName>
    </submittedName>
</protein>
<dbReference type="AlphaFoldDB" id="A0A2U3LLS0"/>
<gene>
    <name evidence="3" type="ORF">SBF1_6190001</name>
</gene>
<dbReference type="PANTHER" id="PTHR30461:SF19">
    <property type="entry name" value="SITE-SPECIFIC RECOMBINASE RESOLVASE FAMILY"/>
    <property type="match status" value="1"/>
</dbReference>
<accession>A0A2U3LLS0</accession>
<dbReference type="InterPro" id="IPR050639">
    <property type="entry name" value="SSR_resolvase"/>
</dbReference>
<dbReference type="Gene3D" id="3.90.1750.20">
    <property type="entry name" value="Putative Large Serine Recombinase, Chain B, Domain 2"/>
    <property type="match status" value="1"/>
</dbReference>
<dbReference type="GO" id="GO:0000150">
    <property type="term" value="F:DNA strand exchange activity"/>
    <property type="evidence" value="ECO:0007669"/>
    <property type="project" value="InterPro"/>
</dbReference>
<evidence type="ECO:0000313" key="3">
    <source>
        <dbReference type="EMBL" id="SPF52877.1"/>
    </source>
</evidence>
<dbReference type="Pfam" id="PF07508">
    <property type="entry name" value="Recombinase"/>
    <property type="match status" value="1"/>
</dbReference>
<dbReference type="InterPro" id="IPR011109">
    <property type="entry name" value="DNA_bind_recombinase_dom"/>
</dbReference>
<evidence type="ECO:0000256" key="1">
    <source>
        <dbReference type="SAM" id="Coils"/>
    </source>
</evidence>
<feature type="domain" description="Recombinase" evidence="2">
    <location>
        <begin position="1"/>
        <end position="140"/>
    </location>
</feature>
<dbReference type="PANTHER" id="PTHR30461">
    <property type="entry name" value="DNA-INVERTASE FROM LAMBDOID PROPHAGE"/>
    <property type="match status" value="1"/>
</dbReference>
<evidence type="ECO:0000313" key="4">
    <source>
        <dbReference type="Proteomes" id="UP000238916"/>
    </source>
</evidence>
<sequence>MKDPADKNKCIIDEEAAETVRLLFRLYAEGNGLNKIAKYLNEHHVETPAVRKETLYGYGWKKEWDFKHLWYGGTVKRILKNDVYTGTVRRGTTKRTKIRTNKMIKVAPEEQFVHVGLIPAIIDKAEFEAVNATFIKRVENGVRAKNNTIYKYTGLLKCGECGKNLVTIGAKRKEGIVRSYVCTTYNTYGKAYCSLHKLKHDDIDSVIFNQLEVLYKSGLLKMDNLDKSLEDRRQSNKDNGKVIDRLQTAIHAKKGEIKNYSKQLAKELISEELFLEMTQESSAELEKLERQLVEAESVQEVRDNEKEEVASALDILREIVDKQELTHADLAMLIDKIVVYERKGEGLDIEIVWNTPFMVVSE</sequence>
<dbReference type="Proteomes" id="UP000238916">
    <property type="component" value="Unassembled WGS sequence"/>
</dbReference>
<reference evidence="4" key="1">
    <citation type="submission" date="2018-02" db="EMBL/GenBank/DDBJ databases">
        <authorList>
            <person name="Hausmann B."/>
        </authorList>
    </citation>
    <scope>NUCLEOTIDE SEQUENCE [LARGE SCALE GENOMIC DNA]</scope>
    <source>
        <strain evidence="4">Peat soil MAG SbF1</strain>
    </source>
</reference>